<sequence>MWAVVRIFGILVYSILSVSAVNAFEVTELSETSGAVAHGPLTGRVQFSAGDIANPRVTAGGHFEGFGFRMGYKDGLDEVFSARAPGAHAASSFLGKASGFALNGQNVSAAVGMRDGNVAGGLELGTERFAARALTHDGRIALEGGARLRLGSHTRLQAGVRTRLASADPRTRLDLKLRSRRILTDRDDLTLQFGAGTARDPSASLAYAVPWMDGNLEVRGEFGEAHELKLNWEITW</sequence>
<proteinExistence type="predicted"/>
<keyword evidence="2" id="KW-1185">Reference proteome</keyword>
<protein>
    <submittedName>
        <fullName evidence="1">Uncharacterized protein</fullName>
    </submittedName>
</protein>
<dbReference type="RefSeq" id="WP_143006278.1">
    <property type="nucleotide sequence ID" value="NZ_FNCE01000011.1"/>
</dbReference>
<accession>A0A1G7U0T7</accession>
<dbReference type="AlphaFoldDB" id="A0A1G7U0T7"/>
<dbReference type="EMBL" id="FNCE01000011">
    <property type="protein sequence ID" value="SDG41265.1"/>
    <property type="molecule type" value="Genomic_DNA"/>
</dbReference>
<dbReference type="Proteomes" id="UP000199415">
    <property type="component" value="Unassembled WGS sequence"/>
</dbReference>
<evidence type="ECO:0000313" key="1">
    <source>
        <dbReference type="EMBL" id="SDG41265.1"/>
    </source>
</evidence>
<evidence type="ECO:0000313" key="2">
    <source>
        <dbReference type="Proteomes" id="UP000199415"/>
    </source>
</evidence>
<reference evidence="1 2" key="1">
    <citation type="submission" date="2016-10" db="EMBL/GenBank/DDBJ databases">
        <authorList>
            <person name="de Groot N.N."/>
        </authorList>
    </citation>
    <scope>NUCLEOTIDE SEQUENCE [LARGE SCALE GENOMIC DNA]</scope>
    <source>
        <strain evidence="1 2">DSM 25584</strain>
    </source>
</reference>
<name>A0A1G7U0T7_9PROT</name>
<gene>
    <name evidence="1" type="ORF">SAMN05216241_11137</name>
</gene>
<organism evidence="1 2">
    <name type="scientific">Limimonas halophila</name>
    <dbReference type="NCBI Taxonomy" id="1082479"/>
    <lineage>
        <taxon>Bacteria</taxon>
        <taxon>Pseudomonadati</taxon>
        <taxon>Pseudomonadota</taxon>
        <taxon>Alphaproteobacteria</taxon>
        <taxon>Rhodospirillales</taxon>
        <taxon>Rhodovibrionaceae</taxon>
        <taxon>Limimonas</taxon>
    </lineage>
</organism>